<dbReference type="InterPro" id="IPR005618">
    <property type="entry name" value="OMPW"/>
</dbReference>
<accession>A0A0G3EV13</accession>
<dbReference type="SUPFAM" id="SSF56925">
    <property type="entry name" value="OMPA-like"/>
    <property type="match status" value="1"/>
</dbReference>
<evidence type="ECO:0000313" key="4">
    <source>
        <dbReference type="Proteomes" id="UP000036700"/>
    </source>
</evidence>
<dbReference type="GO" id="GO:0009279">
    <property type="term" value="C:cell outer membrane"/>
    <property type="evidence" value="ECO:0007669"/>
    <property type="project" value="UniProtKB-SubCell"/>
</dbReference>
<dbReference type="InterPro" id="IPR011250">
    <property type="entry name" value="OMP/PagP_B-barrel"/>
</dbReference>
<dbReference type="EMBL" id="CP011568">
    <property type="protein sequence ID" value="AKJ69864.1"/>
    <property type="molecule type" value="Genomic_DNA"/>
</dbReference>
<dbReference type="OrthoDB" id="9807574at2"/>
<dbReference type="PATRIC" id="fig|445709.3.peg.3850"/>
<evidence type="ECO:0000313" key="3">
    <source>
        <dbReference type="EMBL" id="AKJ69864.1"/>
    </source>
</evidence>
<dbReference type="Gene3D" id="2.40.160.20">
    <property type="match status" value="1"/>
</dbReference>
<dbReference type="RefSeq" id="WP_047215771.1">
    <property type="nucleotide sequence ID" value="NZ_CP011568.3"/>
</dbReference>
<evidence type="ECO:0000256" key="1">
    <source>
        <dbReference type="ARBA" id="ARBA00004442"/>
    </source>
</evidence>
<sequence length="239" mass="25570">MKLKHLCLAVVTLFATAGAYAQSAGDTVVNTGWFHIAPQDSSQPLSVSGAQIPNTGASVDDADTFGLTVTHFFTDNIAAEAVMGIPPKFHLSGQGILASPAINPLGDARQWSPALLLKYYFGNAHSKLRPYLGLGVSYIWYSDIHLNPAFQQQVSGLISRGTTTALPTSAKLSSSWSPVFNAGLTYNFDKHWSAGFSISYLPFSTKATLTTSTPAGPVTSTTKLKLDPFVTFLSIGYRF</sequence>
<dbReference type="AlphaFoldDB" id="A0A0G3EV13"/>
<dbReference type="Proteomes" id="UP000036700">
    <property type="component" value="Chromosome"/>
</dbReference>
<reference evidence="4" key="1">
    <citation type="submission" date="2015-06" db="EMBL/GenBank/DDBJ databases">
        <authorList>
            <person name="Lim Y.L."/>
            <person name="Ee R."/>
            <person name="Yong D."/>
            <person name="How K.Y."/>
            <person name="Yin W.F."/>
            <person name="Chan K.G."/>
        </authorList>
    </citation>
    <scope>NUCLEOTIDE SEQUENCE [LARGE SCALE GENOMIC DNA]</scope>
    <source>
        <strain evidence="4">DSM 25325</strain>
    </source>
</reference>
<feature type="signal peptide" evidence="2">
    <location>
        <begin position="1"/>
        <end position="21"/>
    </location>
</feature>
<feature type="chain" id="PRO_5002553716" description="OmpW family protein" evidence="2">
    <location>
        <begin position="22"/>
        <end position="239"/>
    </location>
</feature>
<dbReference type="GO" id="GO:0055085">
    <property type="term" value="P:transmembrane transport"/>
    <property type="evidence" value="ECO:0007669"/>
    <property type="project" value="TreeGrafter"/>
</dbReference>
<dbReference type="PANTHER" id="PTHR36920">
    <property type="match status" value="1"/>
</dbReference>
<dbReference type="KEGG" id="ptx:ABW99_18285"/>
<dbReference type="STRING" id="445709.ABW99_18285"/>
<keyword evidence="4" id="KW-1185">Reference proteome</keyword>
<name>A0A0G3EV13_9BURK</name>
<evidence type="ECO:0008006" key="5">
    <source>
        <dbReference type="Google" id="ProtNLM"/>
    </source>
</evidence>
<organism evidence="3 4">
    <name type="scientific">Pandoraea thiooxydans</name>
    <dbReference type="NCBI Taxonomy" id="445709"/>
    <lineage>
        <taxon>Bacteria</taxon>
        <taxon>Pseudomonadati</taxon>
        <taxon>Pseudomonadota</taxon>
        <taxon>Betaproteobacteria</taxon>
        <taxon>Burkholderiales</taxon>
        <taxon>Burkholderiaceae</taxon>
        <taxon>Pandoraea</taxon>
    </lineage>
</organism>
<proteinExistence type="predicted"/>
<protein>
    <recommendedName>
        <fullName evidence="5">OmpW family protein</fullName>
    </recommendedName>
</protein>
<dbReference type="PANTHER" id="PTHR36920:SF1">
    <property type="entry name" value="OUTER MEMBRANE PROTEIN W"/>
    <property type="match status" value="1"/>
</dbReference>
<gene>
    <name evidence="3" type="ORF">ABW99_18285</name>
</gene>
<keyword evidence="2" id="KW-0732">Signal</keyword>
<dbReference type="Pfam" id="PF03922">
    <property type="entry name" value="OmpW"/>
    <property type="match status" value="1"/>
</dbReference>
<comment type="subcellular location">
    <subcellularLocation>
        <location evidence="1">Cell outer membrane</location>
    </subcellularLocation>
</comment>
<evidence type="ECO:0000256" key="2">
    <source>
        <dbReference type="SAM" id="SignalP"/>
    </source>
</evidence>